<reference evidence="1" key="4">
    <citation type="submission" date="2019-03" db="UniProtKB">
        <authorList>
            <consortium name="EnsemblPlants"/>
        </authorList>
    </citation>
    <scope>IDENTIFICATION</scope>
</reference>
<dbReference type="Gramene" id="AET7Gv21203900.3">
    <property type="protein sequence ID" value="AET7Gv21203900.3"/>
    <property type="gene ID" value="AET7Gv21203900"/>
</dbReference>
<reference evidence="2" key="2">
    <citation type="journal article" date="2017" name="Nat. Plants">
        <title>The Aegilops tauschii genome reveals multiple impacts of transposons.</title>
        <authorList>
            <person name="Zhao G."/>
            <person name="Zou C."/>
            <person name="Li K."/>
            <person name="Wang K."/>
            <person name="Li T."/>
            <person name="Gao L."/>
            <person name="Zhang X."/>
            <person name="Wang H."/>
            <person name="Yang Z."/>
            <person name="Liu X."/>
            <person name="Jiang W."/>
            <person name="Mao L."/>
            <person name="Kong X."/>
            <person name="Jiao Y."/>
            <person name="Jia J."/>
        </authorList>
    </citation>
    <scope>NUCLEOTIDE SEQUENCE [LARGE SCALE GENOMIC DNA]</scope>
    <source>
        <strain evidence="2">cv. AL8/78</strain>
    </source>
</reference>
<sequence length="48" mass="5601">LWLGIVCGSLTKLVLLVWIVLSINWENEVRTCNLRSIIEFSFSQQYNT</sequence>
<evidence type="ECO:0000313" key="2">
    <source>
        <dbReference type="Proteomes" id="UP000015105"/>
    </source>
</evidence>
<name>A0A453T2R1_AEGTS</name>
<dbReference type="Proteomes" id="UP000015105">
    <property type="component" value="Chromosome 7D"/>
</dbReference>
<organism evidence="1 2">
    <name type="scientific">Aegilops tauschii subsp. strangulata</name>
    <name type="common">Goatgrass</name>
    <dbReference type="NCBI Taxonomy" id="200361"/>
    <lineage>
        <taxon>Eukaryota</taxon>
        <taxon>Viridiplantae</taxon>
        <taxon>Streptophyta</taxon>
        <taxon>Embryophyta</taxon>
        <taxon>Tracheophyta</taxon>
        <taxon>Spermatophyta</taxon>
        <taxon>Magnoliopsida</taxon>
        <taxon>Liliopsida</taxon>
        <taxon>Poales</taxon>
        <taxon>Poaceae</taxon>
        <taxon>BOP clade</taxon>
        <taxon>Pooideae</taxon>
        <taxon>Triticodae</taxon>
        <taxon>Triticeae</taxon>
        <taxon>Triticinae</taxon>
        <taxon>Aegilops</taxon>
    </lineage>
</organism>
<protein>
    <submittedName>
        <fullName evidence="1">Uncharacterized protein</fullName>
    </submittedName>
</protein>
<dbReference type="EnsemblPlants" id="AET7Gv21203900.3">
    <property type="protein sequence ID" value="AET7Gv21203900.3"/>
    <property type="gene ID" value="AET7Gv21203900"/>
</dbReference>
<reference evidence="1" key="3">
    <citation type="journal article" date="2017" name="Nature">
        <title>Genome sequence of the progenitor of the wheat D genome Aegilops tauschii.</title>
        <authorList>
            <person name="Luo M.C."/>
            <person name="Gu Y.Q."/>
            <person name="Puiu D."/>
            <person name="Wang H."/>
            <person name="Twardziok S.O."/>
            <person name="Deal K.R."/>
            <person name="Huo N."/>
            <person name="Zhu T."/>
            <person name="Wang L."/>
            <person name="Wang Y."/>
            <person name="McGuire P.E."/>
            <person name="Liu S."/>
            <person name="Long H."/>
            <person name="Ramasamy R.K."/>
            <person name="Rodriguez J.C."/>
            <person name="Van S.L."/>
            <person name="Yuan L."/>
            <person name="Wang Z."/>
            <person name="Xia Z."/>
            <person name="Xiao L."/>
            <person name="Anderson O.D."/>
            <person name="Ouyang S."/>
            <person name="Liang Y."/>
            <person name="Zimin A.V."/>
            <person name="Pertea G."/>
            <person name="Qi P."/>
            <person name="Bennetzen J.L."/>
            <person name="Dai X."/>
            <person name="Dawson M.W."/>
            <person name="Muller H.G."/>
            <person name="Kugler K."/>
            <person name="Rivarola-Duarte L."/>
            <person name="Spannagl M."/>
            <person name="Mayer K.F.X."/>
            <person name="Lu F.H."/>
            <person name="Bevan M.W."/>
            <person name="Leroy P."/>
            <person name="Li P."/>
            <person name="You F.M."/>
            <person name="Sun Q."/>
            <person name="Liu Z."/>
            <person name="Lyons E."/>
            <person name="Wicker T."/>
            <person name="Salzberg S.L."/>
            <person name="Devos K.M."/>
            <person name="Dvorak J."/>
        </authorList>
    </citation>
    <scope>NUCLEOTIDE SEQUENCE [LARGE SCALE GENOMIC DNA]</scope>
    <source>
        <strain evidence="1">cv. AL8/78</strain>
    </source>
</reference>
<reference evidence="2" key="1">
    <citation type="journal article" date="2014" name="Science">
        <title>Ancient hybridizations among the ancestral genomes of bread wheat.</title>
        <authorList>
            <consortium name="International Wheat Genome Sequencing Consortium,"/>
            <person name="Marcussen T."/>
            <person name="Sandve S.R."/>
            <person name="Heier L."/>
            <person name="Spannagl M."/>
            <person name="Pfeifer M."/>
            <person name="Jakobsen K.S."/>
            <person name="Wulff B.B."/>
            <person name="Steuernagel B."/>
            <person name="Mayer K.F."/>
            <person name="Olsen O.A."/>
        </authorList>
    </citation>
    <scope>NUCLEOTIDE SEQUENCE [LARGE SCALE GENOMIC DNA]</scope>
    <source>
        <strain evidence="2">cv. AL8/78</strain>
    </source>
</reference>
<proteinExistence type="predicted"/>
<accession>A0A453T2R1</accession>
<dbReference type="AlphaFoldDB" id="A0A453T2R1"/>
<reference evidence="1" key="5">
    <citation type="journal article" date="2021" name="G3 (Bethesda)">
        <title>Aegilops tauschii genome assembly Aet v5.0 features greater sequence contiguity and improved annotation.</title>
        <authorList>
            <person name="Wang L."/>
            <person name="Zhu T."/>
            <person name="Rodriguez J.C."/>
            <person name="Deal K.R."/>
            <person name="Dubcovsky J."/>
            <person name="McGuire P.E."/>
            <person name="Lux T."/>
            <person name="Spannagl M."/>
            <person name="Mayer K.F.X."/>
            <person name="Baldrich P."/>
            <person name="Meyers B.C."/>
            <person name="Huo N."/>
            <person name="Gu Y.Q."/>
            <person name="Zhou H."/>
            <person name="Devos K.M."/>
            <person name="Bennetzen J.L."/>
            <person name="Unver T."/>
            <person name="Budak H."/>
            <person name="Gulick P.J."/>
            <person name="Galiba G."/>
            <person name="Kalapos B."/>
            <person name="Nelson D.R."/>
            <person name="Li P."/>
            <person name="You F.M."/>
            <person name="Luo M.C."/>
            <person name="Dvorak J."/>
        </authorList>
    </citation>
    <scope>NUCLEOTIDE SEQUENCE [LARGE SCALE GENOMIC DNA]</scope>
    <source>
        <strain evidence="1">cv. AL8/78</strain>
    </source>
</reference>
<evidence type="ECO:0000313" key="1">
    <source>
        <dbReference type="EnsemblPlants" id="AET7Gv21203900.3"/>
    </source>
</evidence>
<keyword evidence="2" id="KW-1185">Reference proteome</keyword>